<evidence type="ECO:0000313" key="4">
    <source>
        <dbReference type="Proteomes" id="UP000235826"/>
    </source>
</evidence>
<dbReference type="GO" id="GO:0005829">
    <property type="term" value="C:cytosol"/>
    <property type="evidence" value="ECO:0007669"/>
    <property type="project" value="TreeGrafter"/>
</dbReference>
<gene>
    <name evidence="3" type="ORF">C1H87_12725</name>
</gene>
<name>A0A2K9PR42_9FLAO</name>
<keyword evidence="2" id="KW-0119">Carbohydrate metabolism</keyword>
<proteinExistence type="inferred from homology"/>
<dbReference type="InterPro" id="IPR050282">
    <property type="entry name" value="Cycloisomerase_2"/>
</dbReference>
<keyword evidence="2" id="KW-0313">Glucose metabolism</keyword>
<dbReference type="AlphaFoldDB" id="A0A2K9PR42"/>
<evidence type="ECO:0000313" key="3">
    <source>
        <dbReference type="EMBL" id="AUP79524.1"/>
    </source>
</evidence>
<reference evidence="3 4" key="1">
    <citation type="submission" date="2018-01" db="EMBL/GenBank/DDBJ databases">
        <title>Complete genome sequence of Flavivirga eckloniae ECD14 isolated from seaweed Ecklonia cava.</title>
        <authorList>
            <person name="Lee J.H."/>
            <person name="Baik K.S."/>
            <person name="Seong C.N."/>
        </authorList>
    </citation>
    <scope>NUCLEOTIDE SEQUENCE [LARGE SCALE GENOMIC DNA]</scope>
    <source>
        <strain evidence="3 4">ECD14</strain>
    </source>
</reference>
<dbReference type="InterPro" id="IPR015943">
    <property type="entry name" value="WD40/YVTN_repeat-like_dom_sf"/>
</dbReference>
<organism evidence="3 4">
    <name type="scientific">Flavivirga eckloniae</name>
    <dbReference type="NCBI Taxonomy" id="1803846"/>
    <lineage>
        <taxon>Bacteria</taxon>
        <taxon>Pseudomonadati</taxon>
        <taxon>Bacteroidota</taxon>
        <taxon>Flavobacteriia</taxon>
        <taxon>Flavobacteriales</taxon>
        <taxon>Flavobacteriaceae</taxon>
        <taxon>Flavivirga</taxon>
    </lineage>
</organism>
<protein>
    <recommendedName>
        <fullName evidence="5">6-phosphogluconolactonase</fullName>
    </recommendedName>
</protein>
<dbReference type="KEGG" id="fek:C1H87_12725"/>
<dbReference type="SUPFAM" id="SSF51004">
    <property type="entry name" value="C-terminal (heme d1) domain of cytochrome cd1-nitrite reductase"/>
    <property type="match status" value="1"/>
</dbReference>
<dbReference type="Proteomes" id="UP000235826">
    <property type="component" value="Chromosome"/>
</dbReference>
<keyword evidence="4" id="KW-1185">Reference proteome</keyword>
<dbReference type="InterPro" id="IPR011048">
    <property type="entry name" value="Haem_d1_sf"/>
</dbReference>
<dbReference type="RefSeq" id="WP_102756179.1">
    <property type="nucleotide sequence ID" value="NZ_CP025791.1"/>
</dbReference>
<dbReference type="GO" id="GO:0006006">
    <property type="term" value="P:glucose metabolic process"/>
    <property type="evidence" value="ECO:0007669"/>
    <property type="project" value="UniProtKB-KW"/>
</dbReference>
<dbReference type="Pfam" id="PF10282">
    <property type="entry name" value="Lactonase"/>
    <property type="match status" value="1"/>
</dbReference>
<dbReference type="OrthoDB" id="9790815at2"/>
<evidence type="ECO:0000256" key="1">
    <source>
        <dbReference type="ARBA" id="ARBA00005564"/>
    </source>
</evidence>
<dbReference type="GO" id="GO:0017057">
    <property type="term" value="F:6-phosphogluconolactonase activity"/>
    <property type="evidence" value="ECO:0007669"/>
    <property type="project" value="TreeGrafter"/>
</dbReference>
<dbReference type="Gene3D" id="2.130.10.10">
    <property type="entry name" value="YVTN repeat-like/Quinoprotein amine dehydrogenase"/>
    <property type="match status" value="1"/>
</dbReference>
<dbReference type="PANTHER" id="PTHR30344:SF1">
    <property type="entry name" value="6-PHOSPHOGLUCONOLACTONASE"/>
    <property type="match status" value="1"/>
</dbReference>
<dbReference type="PANTHER" id="PTHR30344">
    <property type="entry name" value="6-PHOSPHOGLUCONOLACTONASE-RELATED"/>
    <property type="match status" value="1"/>
</dbReference>
<comment type="similarity">
    <text evidence="1">Belongs to the cycloisomerase 2 family.</text>
</comment>
<dbReference type="EMBL" id="CP025791">
    <property type="protein sequence ID" value="AUP79524.1"/>
    <property type="molecule type" value="Genomic_DNA"/>
</dbReference>
<evidence type="ECO:0000256" key="2">
    <source>
        <dbReference type="ARBA" id="ARBA00022526"/>
    </source>
</evidence>
<evidence type="ECO:0008006" key="5">
    <source>
        <dbReference type="Google" id="ProtNLM"/>
    </source>
</evidence>
<accession>A0A2K9PR42</accession>
<dbReference type="InterPro" id="IPR019405">
    <property type="entry name" value="Lactonase_7-beta_prop"/>
</dbReference>
<sequence length="350" mass="39662">MDLLTFFIGSYTMFITPDFGGTGQGIYTVQLNTKTGELITLHTQNTLNPSYLTISNDNKFLYCNTEVDMGDNPKVQSYKIKEDFSLEFLNEQPVSGGYPCHIETYNDNILVASYGTGNVLQFPLNESKELMRSKKNYHHVGSSINEERQEGPHAHQVAIHPNKRDIYVCDLGIDTIKAYRFQDSELVPNQAKDILVTKGGGPRHMVFNKEGSLAYVLNELTGTVSVLKYENDMFKETSTHSALPEDYKGIPSGSAIRIHPEGTFLYTANRKLEAITIFNIKRDKLELIDYQYTRGDEVREFNITPDGKWLIACHQNSHDTVVYKIKSDGKLTETYRSKEILSPVCIVFPE</sequence>